<keyword evidence="2" id="KW-0346">Stress response</keyword>
<dbReference type="STRING" id="2163413.A0A4P6XJ22"/>
<proteinExistence type="predicted"/>
<dbReference type="EMBL" id="CP034456">
    <property type="protein sequence ID" value="QBM86455.1"/>
    <property type="molecule type" value="Genomic_DNA"/>
</dbReference>
<dbReference type="Proteomes" id="UP000292447">
    <property type="component" value="Chromosome I"/>
</dbReference>
<dbReference type="Gene3D" id="6.10.280.100">
    <property type="match status" value="1"/>
</dbReference>
<dbReference type="AlphaFoldDB" id="A0A4P6XJ22"/>
<dbReference type="Pfam" id="PF04119">
    <property type="entry name" value="HSP9_HSP12"/>
    <property type="match status" value="1"/>
</dbReference>
<evidence type="ECO:0000256" key="1">
    <source>
        <dbReference type="SAM" id="MobiDB-lite"/>
    </source>
</evidence>
<evidence type="ECO:0000313" key="3">
    <source>
        <dbReference type="Proteomes" id="UP000292447"/>
    </source>
</evidence>
<protein>
    <submittedName>
        <fullName evidence="2">Heat shock protein 9/12</fullName>
    </submittedName>
</protein>
<feature type="region of interest" description="Disordered" evidence="1">
    <location>
        <begin position="30"/>
        <end position="92"/>
    </location>
</feature>
<gene>
    <name evidence="2" type="primary">MPUL0A10970</name>
    <name evidence="2" type="ORF">METSCH_A10970</name>
</gene>
<evidence type="ECO:0000313" key="2">
    <source>
        <dbReference type="EMBL" id="QBM86455.1"/>
    </source>
</evidence>
<reference evidence="3" key="1">
    <citation type="submission" date="2019-03" db="EMBL/GenBank/DDBJ databases">
        <title>Snf2 controls pulcherriminic acid biosynthesis and connects pigmentation and antifungal activity of the yeast Metschnikowia pulcherrima.</title>
        <authorList>
            <person name="Gore-Lloyd D."/>
            <person name="Sumann I."/>
            <person name="Brachmann A.O."/>
            <person name="Schneeberger K."/>
            <person name="Ortiz-Merino R.A."/>
            <person name="Moreno-Beltran M."/>
            <person name="Schlaefli M."/>
            <person name="Kirner P."/>
            <person name="Santos Kron A."/>
            <person name="Wolfe K.H."/>
            <person name="Piel J."/>
            <person name="Ahrens C.H."/>
            <person name="Henk D."/>
            <person name="Freimoser F.M."/>
        </authorList>
    </citation>
    <scope>NUCLEOTIDE SEQUENCE [LARGE SCALE GENOMIC DNA]</scope>
    <source>
        <strain evidence="3">APC 1.2</strain>
    </source>
</reference>
<organism evidence="2 3">
    <name type="scientific">Metschnikowia aff. pulcherrima</name>
    <dbReference type="NCBI Taxonomy" id="2163413"/>
    <lineage>
        <taxon>Eukaryota</taxon>
        <taxon>Fungi</taxon>
        <taxon>Dikarya</taxon>
        <taxon>Ascomycota</taxon>
        <taxon>Saccharomycotina</taxon>
        <taxon>Pichiomycetes</taxon>
        <taxon>Metschnikowiaceae</taxon>
        <taxon>Metschnikowia</taxon>
    </lineage>
</organism>
<keyword evidence="3" id="KW-1185">Reference proteome</keyword>
<dbReference type="InterPro" id="IPR007250">
    <property type="entry name" value="HSP9_HSP12"/>
</dbReference>
<feature type="compositionally biased region" description="Basic and acidic residues" evidence="1">
    <location>
        <begin position="31"/>
        <end position="48"/>
    </location>
</feature>
<accession>A0A4P6XJ22</accession>
<sequence>MEKYIKGQVVPCSVPQFSLYYNHTIINMSDTGRKSVGDKIESAVKPDSQKGTGELLKDKVTDNVDNAVGDNTRSGDKSFLQQASDAVFGEKK</sequence>
<name>A0A4P6XJ22_9ASCO</name>